<dbReference type="Proteomes" id="UP000247702">
    <property type="component" value="Unassembled WGS sequence"/>
</dbReference>
<name>A0A2Z6R6X3_9GLOM</name>
<dbReference type="EMBL" id="BLAL01000030">
    <property type="protein sequence ID" value="GES77277.1"/>
    <property type="molecule type" value="Genomic_DNA"/>
</dbReference>
<dbReference type="EMBL" id="BEXD01000568">
    <property type="protein sequence ID" value="GBB88546.1"/>
    <property type="molecule type" value="Genomic_DNA"/>
</dbReference>
<evidence type="ECO:0000313" key="1">
    <source>
        <dbReference type="EMBL" id="GBB88546.1"/>
    </source>
</evidence>
<protein>
    <recommendedName>
        <fullName evidence="4">F-box domain-containing protein</fullName>
    </recommendedName>
</protein>
<evidence type="ECO:0008006" key="4">
    <source>
        <dbReference type="Google" id="ProtNLM"/>
    </source>
</evidence>
<dbReference type="SUPFAM" id="SSF52047">
    <property type="entry name" value="RNI-like"/>
    <property type="match status" value="1"/>
</dbReference>
<sequence length="504" mass="59763">MSKLNADILYLIFKELQDNKKTFLSCLTVNKAWCETIIPILWRDPWKYSEKKELLLLNVIVSHFSEESRKYLENQRVDIFTSVYQKPFFNYISFCRYLNLSNLNKLIDAIILNLDYDDDDDAFSDELSFPILRNEIINLFINENTRITHLYVPDKFDYQLHLIPGAKNCFSELEFLSCNTRINDNVLFGLTEICKSIKELELFIEMNNNNYRIVKLIESSKRLFDVRLQTIDNYSKYEESFCKIIENSLIKHADTIQYFMIGKVPITKILSSFVNLKKLELGKCYPFDRTAWNCLENLSLPFLQILKARGVPIKVLTNLIESTNGYLNEISIGYTLHNEIDNEKIIQTIYRKCRNLNYLKLLVRNRNILEFEKLLINCQYLNGLYIIFDNSIWHGDSDIFNWDYLFEILIKSSPIGLSKFKFYFHEAPKLESLKYFLDNWKSKRSISLQTIQDNEWSASIVIAAKYFDLIKEYKTQGIVETYKHDFLVEENITFEDFKWIQGNI</sequence>
<gene>
    <name evidence="2" type="ORF">RCL2_000466100</name>
    <name evidence="1" type="ORF">RclHR1_15090005</name>
</gene>
<reference evidence="1 3" key="1">
    <citation type="submission" date="2017-11" db="EMBL/GenBank/DDBJ databases">
        <title>The genome of Rhizophagus clarus HR1 reveals common genetic basis of auxotrophy among arbuscular mycorrhizal fungi.</title>
        <authorList>
            <person name="Kobayashi Y."/>
        </authorList>
    </citation>
    <scope>NUCLEOTIDE SEQUENCE [LARGE SCALE GENOMIC DNA]</scope>
    <source>
        <strain evidence="1 3">HR1</strain>
    </source>
</reference>
<organism evidence="1 3">
    <name type="scientific">Rhizophagus clarus</name>
    <dbReference type="NCBI Taxonomy" id="94130"/>
    <lineage>
        <taxon>Eukaryota</taxon>
        <taxon>Fungi</taxon>
        <taxon>Fungi incertae sedis</taxon>
        <taxon>Mucoromycota</taxon>
        <taxon>Glomeromycotina</taxon>
        <taxon>Glomeromycetes</taxon>
        <taxon>Glomerales</taxon>
        <taxon>Glomeraceae</taxon>
        <taxon>Rhizophagus</taxon>
    </lineage>
</organism>
<dbReference type="Gene3D" id="3.80.10.10">
    <property type="entry name" value="Ribonuclease Inhibitor"/>
    <property type="match status" value="1"/>
</dbReference>
<keyword evidence="3" id="KW-1185">Reference proteome</keyword>
<reference evidence="2" key="2">
    <citation type="submission" date="2019-10" db="EMBL/GenBank/DDBJ databases">
        <title>Conservation and host-specific expression of non-tandemly repeated heterogenous ribosome RNA gene in arbuscular mycorrhizal fungi.</title>
        <authorList>
            <person name="Maeda T."/>
            <person name="Kobayashi Y."/>
            <person name="Nakagawa T."/>
            <person name="Ezawa T."/>
            <person name="Yamaguchi K."/>
            <person name="Bino T."/>
            <person name="Nishimoto Y."/>
            <person name="Shigenobu S."/>
            <person name="Kawaguchi M."/>
        </authorList>
    </citation>
    <scope>NUCLEOTIDE SEQUENCE</scope>
    <source>
        <strain evidence="2">HR1</strain>
    </source>
</reference>
<dbReference type="Proteomes" id="UP000615446">
    <property type="component" value="Unassembled WGS sequence"/>
</dbReference>
<dbReference type="OrthoDB" id="2306360at2759"/>
<accession>A0A2Z6R6X3</accession>
<proteinExistence type="predicted"/>
<dbReference type="AlphaFoldDB" id="A0A2Z6R6X3"/>
<dbReference type="InterPro" id="IPR032675">
    <property type="entry name" value="LRR_dom_sf"/>
</dbReference>
<evidence type="ECO:0000313" key="3">
    <source>
        <dbReference type="Proteomes" id="UP000247702"/>
    </source>
</evidence>
<comment type="caution">
    <text evidence="1">The sequence shown here is derived from an EMBL/GenBank/DDBJ whole genome shotgun (WGS) entry which is preliminary data.</text>
</comment>
<evidence type="ECO:0000313" key="2">
    <source>
        <dbReference type="EMBL" id="GES77277.1"/>
    </source>
</evidence>